<organism evidence="2 3">
    <name type="scientific">Treponema medium ATCC 700293</name>
    <dbReference type="NCBI Taxonomy" id="1125700"/>
    <lineage>
        <taxon>Bacteria</taxon>
        <taxon>Pseudomonadati</taxon>
        <taxon>Spirochaetota</taxon>
        <taxon>Spirochaetia</taxon>
        <taxon>Spirochaetales</taxon>
        <taxon>Treponemataceae</taxon>
        <taxon>Treponema</taxon>
    </lineage>
</organism>
<dbReference type="EMBL" id="ATFE01000001">
    <property type="protein sequence ID" value="EPF30080.1"/>
    <property type="molecule type" value="Genomic_DNA"/>
</dbReference>
<accession>A0AA87NPD2</accession>
<name>A0AA87NPD2_TREMD</name>
<sequence>MKNKHAKVFVVFLGSALLLSPLVMLISCKQLHKTPATPPPPDLTNPPSENPGQGNPNSPNPNPSNPTPVTKYKVTVTQPANGNIEVSPALPADGKVDKGSELTFRLSANAGYKVKALTIGDATYSDVTDNTITKKVKIEKETAVSAIVEAEASSEPIPGVQITTDSNGTITATGTISLDQISNLAEKAVNGNVIDTKNLTIKSFKKENNNFTAYTISKTALKKAAKALSVLNIENADSTKQNITLDENANIKTISGDISLKDIMECSNEETTEIAKYIAYNLKEKTEPDFDSANLKINTFNKKPKENSENIEWEYTSTPITPKFLKETKLNALNKALLNFKDGGISVDVSFASHQGETEEQKQNDYFDITEFYNEIENGKLKNIKNIPADKVKGNIFLRGERELNIDTNNEDYTNYPNAEELVSLIKKFNNNKIVTVGSVYVAGTLNELLPYLLKINGKPQIEKNYGDIKIVNYYNTKCYKTGYKNGKLPASHLQEYYNRAKHNAMRIMDTTIENLDSTNYTGDFVGDMLTRVNFTGGDLSNISFFSCMTGGGYLKFENTILPKTMEGSVIFDLTLKNSKFPDLNLSLGKTIKALPKIENSLKIYNLKNKLFDQWTKEDIEQFKMKKDGPKEFIGPRYIWEKFPYKKESEYGTPTIFIEDNTTGSIQKPTNTFLALLQNQGRSRG</sequence>
<feature type="region of interest" description="Disordered" evidence="1">
    <location>
        <begin position="34"/>
        <end position="71"/>
    </location>
</feature>
<evidence type="ECO:0000313" key="2">
    <source>
        <dbReference type="EMBL" id="EPF30080.1"/>
    </source>
</evidence>
<feature type="compositionally biased region" description="Low complexity" evidence="1">
    <location>
        <begin position="45"/>
        <end position="57"/>
    </location>
</feature>
<proteinExistence type="predicted"/>
<protein>
    <submittedName>
        <fullName evidence="2">Uncharacterized protein</fullName>
    </submittedName>
</protein>
<dbReference type="Proteomes" id="UP000014634">
    <property type="component" value="Unassembled WGS sequence"/>
</dbReference>
<dbReference type="PROSITE" id="PS51257">
    <property type="entry name" value="PROKAR_LIPOPROTEIN"/>
    <property type="match status" value="1"/>
</dbReference>
<evidence type="ECO:0000313" key="3">
    <source>
        <dbReference type="Proteomes" id="UP000014634"/>
    </source>
</evidence>
<evidence type="ECO:0000256" key="1">
    <source>
        <dbReference type="SAM" id="MobiDB-lite"/>
    </source>
</evidence>
<dbReference type="RefSeq" id="WP_016522171.1">
    <property type="nucleotide sequence ID" value="NZ_KE332517.1"/>
</dbReference>
<dbReference type="AlphaFoldDB" id="A0AA87NPD2"/>
<gene>
    <name evidence="2" type="ORF">HMPREF9195_00093</name>
</gene>
<reference evidence="2 3" key="1">
    <citation type="submission" date="2013-04" db="EMBL/GenBank/DDBJ databases">
        <title>The Genome Sequence of Treponema medium ATCC 700293.</title>
        <authorList>
            <consortium name="The Broad Institute Genomics Platform"/>
            <person name="Earl A."/>
            <person name="Ward D."/>
            <person name="Feldgarden M."/>
            <person name="Gevers D."/>
            <person name="Leonetti C."/>
            <person name="Blanton J.M."/>
            <person name="Dewhirst F.E."/>
            <person name="Izard J."/>
            <person name="Walker B."/>
            <person name="Young S."/>
            <person name="Zeng Q."/>
            <person name="Gargeya S."/>
            <person name="Fitzgerald M."/>
            <person name="Haas B."/>
            <person name="Abouelleil A."/>
            <person name="Allen A.W."/>
            <person name="Alvarado L."/>
            <person name="Arachchi H.M."/>
            <person name="Berlin A.M."/>
            <person name="Chapman S.B."/>
            <person name="Gainer-Dewar J."/>
            <person name="Goldberg J."/>
            <person name="Griggs A."/>
            <person name="Gujja S."/>
            <person name="Hansen M."/>
            <person name="Howarth C."/>
            <person name="Imamovic A."/>
            <person name="Ireland A."/>
            <person name="Larimer J."/>
            <person name="McCowan C."/>
            <person name="Murphy C."/>
            <person name="Pearson M."/>
            <person name="Poon T.W."/>
            <person name="Priest M."/>
            <person name="Roberts A."/>
            <person name="Saif S."/>
            <person name="Shea T."/>
            <person name="Sisk P."/>
            <person name="Sykes S."/>
            <person name="Wortman J."/>
            <person name="Nusbaum C."/>
            <person name="Birren B."/>
        </authorList>
    </citation>
    <scope>NUCLEOTIDE SEQUENCE [LARGE SCALE GENOMIC DNA]</scope>
    <source>
        <strain evidence="2 3">ATCC 700293</strain>
    </source>
</reference>
<comment type="caution">
    <text evidence="2">The sequence shown here is derived from an EMBL/GenBank/DDBJ whole genome shotgun (WGS) entry which is preliminary data.</text>
</comment>